<dbReference type="GO" id="GO:0046872">
    <property type="term" value="F:metal ion binding"/>
    <property type="evidence" value="ECO:0007669"/>
    <property type="project" value="UniProtKB-KW"/>
</dbReference>
<keyword evidence="4 10" id="KW-0378">Hydrolase</keyword>
<dbReference type="Proteomes" id="UP000008983">
    <property type="component" value="Unassembled WGS sequence"/>
</dbReference>
<keyword evidence="5 8" id="KW-0862">Zinc</keyword>
<dbReference type="PANTHER" id="PTHR10942">
    <property type="entry name" value="LEISHMANOLYSIN-LIKE PEPTIDASE"/>
    <property type="match status" value="1"/>
</dbReference>
<feature type="active site" evidence="7">
    <location>
        <position position="196"/>
    </location>
</feature>
<dbReference type="SUPFAM" id="SSF55486">
    <property type="entry name" value="Metalloproteases ('zincins'), catalytic domain"/>
    <property type="match status" value="1"/>
</dbReference>
<keyword evidence="2" id="KW-0645">Protease</keyword>
<feature type="chain" id="PRO_5003408060" evidence="9">
    <location>
        <begin position="17"/>
        <end position="387"/>
    </location>
</feature>
<dbReference type="Gene3D" id="3.90.132.10">
    <property type="entry name" value="Leishmanolysin , domain 2"/>
    <property type="match status" value="1"/>
</dbReference>
<evidence type="ECO:0000256" key="2">
    <source>
        <dbReference type="ARBA" id="ARBA00022670"/>
    </source>
</evidence>
<evidence type="ECO:0000313" key="11">
    <source>
        <dbReference type="Proteomes" id="UP000008983"/>
    </source>
</evidence>
<evidence type="ECO:0000256" key="5">
    <source>
        <dbReference type="ARBA" id="ARBA00022833"/>
    </source>
</evidence>
<dbReference type="GO" id="GO:0016020">
    <property type="term" value="C:membrane"/>
    <property type="evidence" value="ECO:0007669"/>
    <property type="project" value="InterPro"/>
</dbReference>
<comment type="similarity">
    <text evidence="1">Belongs to the peptidase M8 family.</text>
</comment>
<dbReference type="PANTHER" id="PTHR10942:SF0">
    <property type="entry name" value="LEISHMANOLYSIN-LIKE PEPTIDASE"/>
    <property type="match status" value="1"/>
</dbReference>
<dbReference type="AlphaFoldDB" id="G0QLE8"/>
<dbReference type="Gene3D" id="3.10.170.20">
    <property type="match status" value="1"/>
</dbReference>
<evidence type="ECO:0000256" key="7">
    <source>
        <dbReference type="PIRSR" id="PIRSR601577-1"/>
    </source>
</evidence>
<dbReference type="OrthoDB" id="238768at2759"/>
<feature type="binding site" evidence="8">
    <location>
        <position position="271"/>
    </location>
    <ligand>
        <name>Zn(2+)</name>
        <dbReference type="ChEBI" id="CHEBI:29105"/>
        <note>catalytic</note>
    </ligand>
</feature>
<gene>
    <name evidence="10" type="ORF">IMG5_029660</name>
</gene>
<sequence>MKKILIIILLTNYIFCLKVLQHNCVHNKIKQIYKYEALAPLEPVDVRNLGNIQPRNMLISFDMNFFQRLAPSPQTKILIEACSKAMQLAGKYFYELIKIIPKSEQNMRYRQYNPKCGEYPIPQSDKDKGINSDLHIYTQFKIEPAETYLAYASWCQFLDGIGPTHGQVNFNLGILGTKNMQDPVEFEDLMEIVIHEMTHILGFSNNDIPRWVDQQGRPYAKPSNTIIARGTPFLVVQTPHVLNYARKYFNCPNLFGMPLENNGGQGSAGSHWETTVIQNEYMNAAQSPTQAYYSPFTTNLLRDTGFFYEVSTSMEEQTFYGLGEGCNHVFGTCDSSRKEYCRPRIDDGQCDYYHHGSSTCQAGKYMDRGCILQLLILIQNAGILKVI</sequence>
<dbReference type="GO" id="GO:0006508">
    <property type="term" value="P:proteolysis"/>
    <property type="evidence" value="ECO:0007669"/>
    <property type="project" value="UniProtKB-KW"/>
</dbReference>
<dbReference type="GO" id="GO:0005737">
    <property type="term" value="C:cytoplasm"/>
    <property type="evidence" value="ECO:0007669"/>
    <property type="project" value="TreeGrafter"/>
</dbReference>
<dbReference type="GO" id="GO:0007155">
    <property type="term" value="P:cell adhesion"/>
    <property type="evidence" value="ECO:0007669"/>
    <property type="project" value="InterPro"/>
</dbReference>
<dbReference type="InParanoid" id="G0QLE8"/>
<evidence type="ECO:0000256" key="6">
    <source>
        <dbReference type="ARBA" id="ARBA00023049"/>
    </source>
</evidence>
<evidence type="ECO:0000256" key="9">
    <source>
        <dbReference type="SAM" id="SignalP"/>
    </source>
</evidence>
<reference evidence="10 11" key="1">
    <citation type="submission" date="2011-07" db="EMBL/GenBank/DDBJ databases">
        <authorList>
            <person name="Coyne R."/>
            <person name="Brami D."/>
            <person name="Johnson J."/>
            <person name="Hostetler J."/>
            <person name="Hannick L."/>
            <person name="Clark T."/>
            <person name="Cassidy-Hanley D."/>
            <person name="Inman J."/>
        </authorList>
    </citation>
    <scope>NUCLEOTIDE SEQUENCE [LARGE SCALE GENOMIC DNA]</scope>
    <source>
        <strain evidence="10 11">G5</strain>
    </source>
</reference>
<feature type="binding site" evidence="8">
    <location>
        <position position="195"/>
    </location>
    <ligand>
        <name>Zn(2+)</name>
        <dbReference type="ChEBI" id="CHEBI:29105"/>
        <note>catalytic</note>
    </ligand>
</feature>
<keyword evidence="3 8" id="KW-0479">Metal-binding</keyword>
<feature type="binding site" evidence="8">
    <location>
        <position position="199"/>
    </location>
    <ligand>
        <name>Zn(2+)</name>
        <dbReference type="ChEBI" id="CHEBI:29105"/>
        <note>catalytic</note>
    </ligand>
</feature>
<name>G0QLE8_ICHMU</name>
<evidence type="ECO:0000256" key="3">
    <source>
        <dbReference type="ARBA" id="ARBA00022723"/>
    </source>
</evidence>
<dbReference type="EC" id="3.4.24.36" evidence="10"/>
<organism evidence="10 11">
    <name type="scientific">Ichthyophthirius multifiliis</name>
    <name type="common">White spot disease agent</name>
    <name type="synonym">Ich</name>
    <dbReference type="NCBI Taxonomy" id="5932"/>
    <lineage>
        <taxon>Eukaryota</taxon>
        <taxon>Sar</taxon>
        <taxon>Alveolata</taxon>
        <taxon>Ciliophora</taxon>
        <taxon>Intramacronucleata</taxon>
        <taxon>Oligohymenophorea</taxon>
        <taxon>Hymenostomatida</taxon>
        <taxon>Ophryoglenina</taxon>
        <taxon>Ichthyophthirius</taxon>
    </lineage>
</organism>
<dbReference type="InterPro" id="IPR001577">
    <property type="entry name" value="Peptidase_M8"/>
</dbReference>
<evidence type="ECO:0000256" key="4">
    <source>
        <dbReference type="ARBA" id="ARBA00022801"/>
    </source>
</evidence>
<evidence type="ECO:0000256" key="8">
    <source>
        <dbReference type="PIRSR" id="PIRSR601577-2"/>
    </source>
</evidence>
<feature type="signal peptide" evidence="9">
    <location>
        <begin position="1"/>
        <end position="16"/>
    </location>
</feature>
<proteinExistence type="inferred from homology"/>
<dbReference type="GeneID" id="14910143"/>
<dbReference type="EMBL" id="GL983252">
    <property type="protein sequence ID" value="EGR33955.1"/>
    <property type="molecule type" value="Genomic_DNA"/>
</dbReference>
<dbReference type="RefSeq" id="XP_004039259.1">
    <property type="nucleotide sequence ID" value="XM_004039211.1"/>
</dbReference>
<protein>
    <submittedName>
        <fullName evidence="10">Leishmanolysin family protein, putative</fullName>
        <ecNumber evidence="10">3.4.24.36</ecNumber>
    </submittedName>
</protein>
<keyword evidence="11" id="KW-1185">Reference proteome</keyword>
<dbReference type="STRING" id="857967.G0QLE8"/>
<dbReference type="GO" id="GO:0004222">
    <property type="term" value="F:metalloendopeptidase activity"/>
    <property type="evidence" value="ECO:0007669"/>
    <property type="project" value="InterPro"/>
</dbReference>
<dbReference type="eggNOG" id="KOG2556">
    <property type="taxonomic scope" value="Eukaryota"/>
</dbReference>
<dbReference type="Pfam" id="PF01457">
    <property type="entry name" value="Peptidase_M8"/>
    <property type="match status" value="1"/>
</dbReference>
<keyword evidence="9" id="KW-0732">Signal</keyword>
<evidence type="ECO:0000313" key="10">
    <source>
        <dbReference type="EMBL" id="EGR33955.1"/>
    </source>
</evidence>
<comment type="cofactor">
    <cofactor evidence="8">
        <name>Zn(2+)</name>
        <dbReference type="ChEBI" id="CHEBI:29105"/>
    </cofactor>
    <text evidence="8">Binds 1 zinc ion per subunit.</text>
</comment>
<keyword evidence="6 8" id="KW-0482">Metalloprotease</keyword>
<evidence type="ECO:0000256" key="1">
    <source>
        <dbReference type="ARBA" id="ARBA00005860"/>
    </source>
</evidence>
<accession>G0QLE8</accession>